<protein>
    <submittedName>
        <fullName evidence="5">CUBN</fullName>
    </submittedName>
</protein>
<feature type="domain" description="CUB" evidence="4">
    <location>
        <begin position="1"/>
        <end position="113"/>
    </location>
</feature>
<keyword evidence="6" id="KW-1185">Reference proteome</keyword>
<keyword evidence="2" id="KW-1015">Disulfide bond</keyword>
<evidence type="ECO:0000313" key="5">
    <source>
        <dbReference type="EMBL" id="CAG2213682.1"/>
    </source>
</evidence>
<evidence type="ECO:0000259" key="4">
    <source>
        <dbReference type="PROSITE" id="PS01180"/>
    </source>
</evidence>
<dbReference type="PANTHER" id="PTHR24251">
    <property type="entry name" value="OVOCHYMASE-RELATED"/>
    <property type="match status" value="1"/>
</dbReference>
<dbReference type="OrthoDB" id="6055290at2759"/>
<evidence type="ECO:0000256" key="2">
    <source>
        <dbReference type="ARBA" id="ARBA00023157"/>
    </source>
</evidence>
<dbReference type="AlphaFoldDB" id="A0A8S3S5Q9"/>
<feature type="domain" description="CUB" evidence="4">
    <location>
        <begin position="127"/>
        <end position="184"/>
    </location>
</feature>
<dbReference type="InterPro" id="IPR000859">
    <property type="entry name" value="CUB_dom"/>
</dbReference>
<proteinExistence type="predicted"/>
<dbReference type="Proteomes" id="UP000683360">
    <property type="component" value="Unassembled WGS sequence"/>
</dbReference>
<dbReference type="PROSITE" id="PS01180">
    <property type="entry name" value="CUB"/>
    <property type="match status" value="2"/>
</dbReference>
<dbReference type="Pfam" id="PF00431">
    <property type="entry name" value="CUB"/>
    <property type="match status" value="2"/>
</dbReference>
<dbReference type="EMBL" id="CAJPWZ010001379">
    <property type="protein sequence ID" value="CAG2213682.1"/>
    <property type="molecule type" value="Genomic_DNA"/>
</dbReference>
<reference evidence="5" key="1">
    <citation type="submission" date="2021-03" db="EMBL/GenBank/DDBJ databases">
        <authorList>
            <person name="Bekaert M."/>
        </authorList>
    </citation>
    <scope>NUCLEOTIDE SEQUENCE</scope>
</reference>
<sequence>MIPGKLSRVKDTYRNKCKMRFRYSSLPQLGKKVANLTEGPVKRCRHEYSFRDCQFDYIDIYNIDLSGFKVLMDRYCGESVPKEFISQQSKLEIVFNTDFTKTLHGFIGHYEFLDENWHQFGMSTIGCGPGFHTGMTGIISSPNYPDNPVISTEPGSRCTWIIKVQDNENILVTMVDLDLSSKSS</sequence>
<accession>A0A8S3S5Q9</accession>
<organism evidence="5 6">
    <name type="scientific">Mytilus edulis</name>
    <name type="common">Blue mussel</name>
    <dbReference type="NCBI Taxonomy" id="6550"/>
    <lineage>
        <taxon>Eukaryota</taxon>
        <taxon>Metazoa</taxon>
        <taxon>Spiralia</taxon>
        <taxon>Lophotrochozoa</taxon>
        <taxon>Mollusca</taxon>
        <taxon>Bivalvia</taxon>
        <taxon>Autobranchia</taxon>
        <taxon>Pteriomorphia</taxon>
        <taxon>Mytilida</taxon>
        <taxon>Mytiloidea</taxon>
        <taxon>Mytilidae</taxon>
        <taxon>Mytilinae</taxon>
        <taxon>Mytilus</taxon>
    </lineage>
</organism>
<comment type="caution">
    <text evidence="3">Lacks conserved residue(s) required for the propagation of feature annotation.</text>
</comment>
<evidence type="ECO:0000256" key="3">
    <source>
        <dbReference type="PROSITE-ProRule" id="PRU00059"/>
    </source>
</evidence>
<comment type="caution">
    <text evidence="5">The sequence shown here is derived from an EMBL/GenBank/DDBJ whole genome shotgun (WGS) entry which is preliminary data.</text>
</comment>
<gene>
    <name evidence="5" type="ORF">MEDL_27590</name>
</gene>
<keyword evidence="1" id="KW-0677">Repeat</keyword>
<dbReference type="InterPro" id="IPR035914">
    <property type="entry name" value="Sperma_CUB_dom_sf"/>
</dbReference>
<evidence type="ECO:0000256" key="1">
    <source>
        <dbReference type="ARBA" id="ARBA00022737"/>
    </source>
</evidence>
<dbReference type="SUPFAM" id="SSF49854">
    <property type="entry name" value="Spermadhesin, CUB domain"/>
    <property type="match status" value="2"/>
</dbReference>
<evidence type="ECO:0000313" key="6">
    <source>
        <dbReference type="Proteomes" id="UP000683360"/>
    </source>
</evidence>
<name>A0A8S3S5Q9_MYTED</name>
<dbReference type="CDD" id="cd00041">
    <property type="entry name" value="CUB"/>
    <property type="match status" value="2"/>
</dbReference>
<dbReference type="Gene3D" id="2.60.120.290">
    <property type="entry name" value="Spermadhesin, CUB domain"/>
    <property type="match status" value="2"/>
</dbReference>